<keyword evidence="3" id="KW-1133">Transmembrane helix</keyword>
<dbReference type="InterPro" id="IPR050624">
    <property type="entry name" value="HTH-type_Tx_Regulator"/>
</dbReference>
<keyword evidence="3" id="KW-0812">Transmembrane</keyword>
<comment type="caution">
    <text evidence="5">The sequence shown here is derived from an EMBL/GenBank/DDBJ whole genome shotgun (WGS) entry which is preliminary data.</text>
</comment>
<dbReference type="PROSITE" id="PS50977">
    <property type="entry name" value="HTH_TETR_2"/>
    <property type="match status" value="1"/>
</dbReference>
<dbReference type="Pfam" id="PF00440">
    <property type="entry name" value="TetR_N"/>
    <property type="match status" value="1"/>
</dbReference>
<name>A0ABW1UVM2_9LACO</name>
<keyword evidence="3" id="KW-0472">Membrane</keyword>
<dbReference type="RefSeq" id="WP_225425185.1">
    <property type="nucleotide sequence ID" value="NZ_JBHSSN010000015.1"/>
</dbReference>
<dbReference type="InterPro" id="IPR001647">
    <property type="entry name" value="HTH_TetR"/>
</dbReference>
<dbReference type="InterPro" id="IPR009057">
    <property type="entry name" value="Homeodomain-like_sf"/>
</dbReference>
<dbReference type="PANTHER" id="PTHR43479:SF7">
    <property type="entry name" value="TETR-FAMILY TRANSCRIPTIONAL REGULATOR"/>
    <property type="match status" value="1"/>
</dbReference>
<dbReference type="PANTHER" id="PTHR43479">
    <property type="entry name" value="ACREF/ENVCD OPERON REPRESSOR-RELATED"/>
    <property type="match status" value="1"/>
</dbReference>
<dbReference type="SUPFAM" id="SSF46689">
    <property type="entry name" value="Homeodomain-like"/>
    <property type="match status" value="1"/>
</dbReference>
<dbReference type="Proteomes" id="UP001596186">
    <property type="component" value="Unassembled WGS sequence"/>
</dbReference>
<evidence type="ECO:0000256" key="3">
    <source>
        <dbReference type="SAM" id="Phobius"/>
    </source>
</evidence>
<organism evidence="5 6">
    <name type="scientific">Companilactobacillus baiquanensis</name>
    <dbReference type="NCBI Taxonomy" id="2486005"/>
    <lineage>
        <taxon>Bacteria</taxon>
        <taxon>Bacillati</taxon>
        <taxon>Bacillota</taxon>
        <taxon>Bacilli</taxon>
        <taxon>Lactobacillales</taxon>
        <taxon>Lactobacillaceae</taxon>
        <taxon>Companilactobacillus</taxon>
    </lineage>
</organism>
<keyword evidence="6" id="KW-1185">Reference proteome</keyword>
<evidence type="ECO:0000259" key="4">
    <source>
        <dbReference type="PROSITE" id="PS50977"/>
    </source>
</evidence>
<dbReference type="EMBL" id="JBHSSN010000015">
    <property type="protein sequence ID" value="MFC6323776.1"/>
    <property type="molecule type" value="Genomic_DNA"/>
</dbReference>
<gene>
    <name evidence="5" type="ORF">ACFP1F_08500</name>
</gene>
<evidence type="ECO:0000256" key="2">
    <source>
        <dbReference type="PROSITE-ProRule" id="PRU00335"/>
    </source>
</evidence>
<feature type="DNA-binding region" description="H-T-H motif" evidence="2">
    <location>
        <begin position="25"/>
        <end position="44"/>
    </location>
</feature>
<proteinExistence type="predicted"/>
<dbReference type="Pfam" id="PF14278">
    <property type="entry name" value="TetR_C_8"/>
    <property type="match status" value="1"/>
</dbReference>
<dbReference type="Gene3D" id="1.10.357.10">
    <property type="entry name" value="Tetracycline Repressor, domain 2"/>
    <property type="match status" value="1"/>
</dbReference>
<feature type="domain" description="HTH tetR-type" evidence="4">
    <location>
        <begin position="2"/>
        <end position="62"/>
    </location>
</feature>
<reference evidence="6" key="1">
    <citation type="journal article" date="2019" name="Int. J. Syst. Evol. Microbiol.">
        <title>The Global Catalogue of Microorganisms (GCM) 10K type strain sequencing project: providing services to taxonomists for standard genome sequencing and annotation.</title>
        <authorList>
            <consortium name="The Broad Institute Genomics Platform"/>
            <consortium name="The Broad Institute Genome Sequencing Center for Infectious Disease"/>
            <person name="Wu L."/>
            <person name="Ma J."/>
        </authorList>
    </citation>
    <scope>NUCLEOTIDE SEQUENCE [LARGE SCALE GENOMIC DNA]</scope>
    <source>
        <strain evidence="6">CCM 8895</strain>
    </source>
</reference>
<protein>
    <submittedName>
        <fullName evidence="5">TetR/AcrR family transcriptional regulator</fullName>
    </submittedName>
</protein>
<sequence length="184" mass="21448">MNTTKASLANALMNILKTKPFNKITVRNVVDECGLTRQTFYNHFGDMYELVEWTCLQAIKESLQDNCDYDHWQKGLYKLMLAIKKNSLLVNNMQRSDNRDILVRYIYKIINNYVTTVVEKQSYGLNISSEDKGLVAHFYSLAFIAIIVEWIKNDMRADPKEVSEKIGTLLKGNFRNDLEKYDRS</sequence>
<keyword evidence="1 2" id="KW-0238">DNA-binding</keyword>
<evidence type="ECO:0000256" key="1">
    <source>
        <dbReference type="ARBA" id="ARBA00023125"/>
    </source>
</evidence>
<accession>A0ABW1UVM2</accession>
<evidence type="ECO:0000313" key="5">
    <source>
        <dbReference type="EMBL" id="MFC6323776.1"/>
    </source>
</evidence>
<feature type="transmembrane region" description="Helical" evidence="3">
    <location>
        <begin position="134"/>
        <end position="151"/>
    </location>
</feature>
<dbReference type="InterPro" id="IPR039532">
    <property type="entry name" value="TetR_C_Firmicutes"/>
</dbReference>
<evidence type="ECO:0000313" key="6">
    <source>
        <dbReference type="Proteomes" id="UP001596186"/>
    </source>
</evidence>